<sequence length="248" mass="26456">MHPINLRKECWLGLVPALARDRLCVVVDLPGHGESDDDETCTLENWVSDCRDAALSLRLDRFHLVGGSLGGAIALCLAAELPERALSVTAMGSALGEAPPGGRGPGPETMLDSMTVDEMFDRLAVEAVAPDSPEVVVTTVRHLTNTHGERVVRRVLRAAHTSDATAWAPHVRCPKLVLTGEFDTGCPPEAGRRMAAGGAGRHRVLRGLGHLPMIEDPSAVLRVLLPHLEAAESEATEQEAARATADRL</sequence>
<dbReference type="AlphaFoldDB" id="A0A7Y9EQB4"/>
<dbReference type="PANTHER" id="PTHR43798">
    <property type="entry name" value="MONOACYLGLYCEROL LIPASE"/>
    <property type="match status" value="1"/>
</dbReference>
<dbReference type="RefSeq" id="WP_179848254.1">
    <property type="nucleotide sequence ID" value="NZ_JACCBA010000001.1"/>
</dbReference>
<dbReference type="EMBL" id="JACCBA010000001">
    <property type="protein sequence ID" value="NYD51974.1"/>
    <property type="molecule type" value="Genomic_DNA"/>
</dbReference>
<dbReference type="InterPro" id="IPR000073">
    <property type="entry name" value="AB_hydrolase_1"/>
</dbReference>
<protein>
    <submittedName>
        <fullName evidence="3">Pimeloyl-ACP methyl ester carboxylesterase</fullName>
    </submittedName>
</protein>
<dbReference type="PANTHER" id="PTHR43798:SF31">
    <property type="entry name" value="AB HYDROLASE SUPERFAMILY PROTEIN YCLE"/>
    <property type="match status" value="1"/>
</dbReference>
<keyword evidence="1" id="KW-0378">Hydrolase</keyword>
<gene>
    <name evidence="3" type="ORF">BJY14_007957</name>
</gene>
<dbReference type="Pfam" id="PF12697">
    <property type="entry name" value="Abhydrolase_6"/>
    <property type="match status" value="1"/>
</dbReference>
<evidence type="ECO:0000313" key="3">
    <source>
        <dbReference type="EMBL" id="NYD51974.1"/>
    </source>
</evidence>
<name>A0A7Y9EQB4_9ACTN</name>
<evidence type="ECO:0000256" key="1">
    <source>
        <dbReference type="ARBA" id="ARBA00022801"/>
    </source>
</evidence>
<reference evidence="3 4" key="1">
    <citation type="submission" date="2020-07" db="EMBL/GenBank/DDBJ databases">
        <title>Sequencing the genomes of 1000 actinobacteria strains.</title>
        <authorList>
            <person name="Klenk H.-P."/>
        </authorList>
    </citation>
    <scope>NUCLEOTIDE SEQUENCE [LARGE SCALE GENOMIC DNA]</scope>
    <source>
        <strain evidence="3 4">DSM 40398</strain>
    </source>
</reference>
<proteinExistence type="predicted"/>
<comment type="caution">
    <text evidence="3">The sequence shown here is derived from an EMBL/GenBank/DDBJ whole genome shotgun (WGS) entry which is preliminary data.</text>
</comment>
<feature type="domain" description="AB hydrolase-1" evidence="2">
    <location>
        <begin position="7"/>
        <end position="222"/>
    </location>
</feature>
<dbReference type="PRINTS" id="PR00111">
    <property type="entry name" value="ABHYDROLASE"/>
</dbReference>
<dbReference type="InterPro" id="IPR029058">
    <property type="entry name" value="AB_hydrolase_fold"/>
</dbReference>
<accession>A0A7Y9EQB4</accession>
<dbReference type="SUPFAM" id="SSF53474">
    <property type="entry name" value="alpha/beta-Hydrolases"/>
    <property type="match status" value="1"/>
</dbReference>
<dbReference type="Gene3D" id="3.40.50.1820">
    <property type="entry name" value="alpha/beta hydrolase"/>
    <property type="match status" value="1"/>
</dbReference>
<evidence type="ECO:0000259" key="2">
    <source>
        <dbReference type="Pfam" id="PF12697"/>
    </source>
</evidence>
<dbReference type="GO" id="GO:0016787">
    <property type="term" value="F:hydrolase activity"/>
    <property type="evidence" value="ECO:0007669"/>
    <property type="project" value="UniProtKB-KW"/>
</dbReference>
<dbReference type="Proteomes" id="UP000529783">
    <property type="component" value="Unassembled WGS sequence"/>
</dbReference>
<keyword evidence="4" id="KW-1185">Reference proteome</keyword>
<dbReference type="GO" id="GO:0016020">
    <property type="term" value="C:membrane"/>
    <property type="evidence" value="ECO:0007669"/>
    <property type="project" value="TreeGrafter"/>
</dbReference>
<evidence type="ECO:0000313" key="4">
    <source>
        <dbReference type="Proteomes" id="UP000529783"/>
    </source>
</evidence>
<dbReference type="InterPro" id="IPR050266">
    <property type="entry name" value="AB_hydrolase_sf"/>
</dbReference>
<organism evidence="3 4">
    <name type="scientific">Actinomadura luteofluorescens</name>
    <dbReference type="NCBI Taxonomy" id="46163"/>
    <lineage>
        <taxon>Bacteria</taxon>
        <taxon>Bacillati</taxon>
        <taxon>Actinomycetota</taxon>
        <taxon>Actinomycetes</taxon>
        <taxon>Streptosporangiales</taxon>
        <taxon>Thermomonosporaceae</taxon>
        <taxon>Actinomadura</taxon>
    </lineage>
</organism>